<protein>
    <recommendedName>
        <fullName evidence="1">Double jelly roll-like domain-containing protein</fullName>
    </recommendedName>
</protein>
<dbReference type="Proteomes" id="UP001159042">
    <property type="component" value="Unassembled WGS sequence"/>
</dbReference>
<organism evidence="2 3">
    <name type="scientific">Exocentrus adspersus</name>
    <dbReference type="NCBI Taxonomy" id="1586481"/>
    <lineage>
        <taxon>Eukaryota</taxon>
        <taxon>Metazoa</taxon>
        <taxon>Ecdysozoa</taxon>
        <taxon>Arthropoda</taxon>
        <taxon>Hexapoda</taxon>
        <taxon>Insecta</taxon>
        <taxon>Pterygota</taxon>
        <taxon>Neoptera</taxon>
        <taxon>Endopterygota</taxon>
        <taxon>Coleoptera</taxon>
        <taxon>Polyphaga</taxon>
        <taxon>Cucujiformia</taxon>
        <taxon>Chrysomeloidea</taxon>
        <taxon>Cerambycidae</taxon>
        <taxon>Lamiinae</taxon>
        <taxon>Acanthocinini</taxon>
        <taxon>Exocentrus</taxon>
    </lineage>
</organism>
<sequence length="257" mass="29532">MGILNVNAGIYFDDAVTISQDYLSTLNNNDEIRIPIQQQDLYTLPNESSLYIEGKLLKTDNTPSRTAKFVNNGVMLLFDEIRYEIGGYVIDRIRNPGLTSIIKGYVSFNKNAAQFLQNSGWFLNNNEQSNIVDDNGNFNVVIDLSTIFGFCEDYRKIILNMRQELVLIRSNSDTNAIINSTENESVKVVLNKILWKMPHISVSDVERLKLVGYVARNVELEAAFRGWELHEYPLLQETQRHTWNIKTATQLEKLEKF</sequence>
<comment type="caution">
    <text evidence="2">The sequence shown here is derived from an EMBL/GenBank/DDBJ whole genome shotgun (WGS) entry which is preliminary data.</text>
</comment>
<reference evidence="2 3" key="1">
    <citation type="journal article" date="2023" name="Insect Mol. Biol.">
        <title>Genome sequencing provides insights into the evolution of gene families encoding plant cell wall-degrading enzymes in longhorned beetles.</title>
        <authorList>
            <person name="Shin N.R."/>
            <person name="Okamura Y."/>
            <person name="Kirsch R."/>
            <person name="Pauchet Y."/>
        </authorList>
    </citation>
    <scope>NUCLEOTIDE SEQUENCE [LARGE SCALE GENOMIC DNA]</scope>
    <source>
        <strain evidence="2">EAD_L_NR</strain>
    </source>
</reference>
<dbReference type="PANTHER" id="PTHR36159">
    <property type="entry name" value="PROTEIN CBG23766"/>
    <property type="match status" value="1"/>
</dbReference>
<evidence type="ECO:0000313" key="2">
    <source>
        <dbReference type="EMBL" id="KAJ8913345.1"/>
    </source>
</evidence>
<dbReference type="EMBL" id="JANEYG010000095">
    <property type="protein sequence ID" value="KAJ8913345.1"/>
    <property type="molecule type" value="Genomic_DNA"/>
</dbReference>
<accession>A0AAV8VH00</accession>
<dbReference type="AlphaFoldDB" id="A0AAV8VH00"/>
<name>A0AAV8VH00_9CUCU</name>
<evidence type="ECO:0000313" key="3">
    <source>
        <dbReference type="Proteomes" id="UP001159042"/>
    </source>
</evidence>
<dbReference type="InterPro" id="IPR049512">
    <property type="entry name" value="DJR-like_dom"/>
</dbReference>
<gene>
    <name evidence="2" type="ORF">NQ315_008735</name>
</gene>
<proteinExistence type="predicted"/>
<keyword evidence="3" id="KW-1185">Reference proteome</keyword>
<dbReference type="Pfam" id="PF21738">
    <property type="entry name" value="DJR-like_dom"/>
    <property type="match status" value="1"/>
</dbReference>
<feature type="domain" description="Double jelly roll-like" evidence="1">
    <location>
        <begin position="69"/>
        <end position="253"/>
    </location>
</feature>
<evidence type="ECO:0000259" key="1">
    <source>
        <dbReference type="Pfam" id="PF21738"/>
    </source>
</evidence>
<dbReference type="PANTHER" id="PTHR36159:SF1">
    <property type="entry name" value="RETROVIRUS-RELATED POL POLYPROTEIN FROM TRANSPOSON 412-LIKE PROTEIN"/>
    <property type="match status" value="1"/>
</dbReference>